<dbReference type="EMBL" id="BFEA01000421">
    <property type="protein sequence ID" value="GBG82888.1"/>
    <property type="molecule type" value="Genomic_DNA"/>
</dbReference>
<dbReference type="SMART" id="SM00754">
    <property type="entry name" value="CHRD"/>
    <property type="match status" value="1"/>
</dbReference>
<accession>A0A388LKN8</accession>
<evidence type="ECO:0000256" key="1">
    <source>
        <dbReference type="SAM" id="SignalP"/>
    </source>
</evidence>
<evidence type="ECO:0000313" key="4">
    <source>
        <dbReference type="Proteomes" id="UP000265515"/>
    </source>
</evidence>
<organism evidence="3 4">
    <name type="scientific">Chara braunii</name>
    <name type="common">Braun's stonewort</name>
    <dbReference type="NCBI Taxonomy" id="69332"/>
    <lineage>
        <taxon>Eukaryota</taxon>
        <taxon>Viridiplantae</taxon>
        <taxon>Streptophyta</taxon>
        <taxon>Charophyceae</taxon>
        <taxon>Charales</taxon>
        <taxon>Characeae</taxon>
        <taxon>Chara</taxon>
    </lineage>
</organism>
<dbReference type="AlphaFoldDB" id="A0A388LKN8"/>
<keyword evidence="1" id="KW-0732">Signal</keyword>
<evidence type="ECO:0000313" key="3">
    <source>
        <dbReference type="EMBL" id="GBG82888.1"/>
    </source>
</evidence>
<gene>
    <name evidence="3" type="ORF">CBR_g36414</name>
</gene>
<proteinExistence type="predicted"/>
<feature type="chain" id="PRO_5017255149" description="CHRD domain-containing protein" evidence="1">
    <location>
        <begin position="34"/>
        <end position="542"/>
    </location>
</feature>
<name>A0A388LKN8_CHABU</name>
<reference evidence="3 4" key="1">
    <citation type="journal article" date="2018" name="Cell">
        <title>The Chara Genome: Secondary Complexity and Implications for Plant Terrestrialization.</title>
        <authorList>
            <person name="Nishiyama T."/>
            <person name="Sakayama H."/>
            <person name="Vries J.D."/>
            <person name="Buschmann H."/>
            <person name="Saint-Marcoux D."/>
            <person name="Ullrich K.K."/>
            <person name="Haas F.B."/>
            <person name="Vanderstraeten L."/>
            <person name="Becker D."/>
            <person name="Lang D."/>
            <person name="Vosolsobe S."/>
            <person name="Rombauts S."/>
            <person name="Wilhelmsson P.K.I."/>
            <person name="Janitza P."/>
            <person name="Kern R."/>
            <person name="Heyl A."/>
            <person name="Rumpler F."/>
            <person name="Villalobos L.I.A.C."/>
            <person name="Clay J.M."/>
            <person name="Skokan R."/>
            <person name="Toyoda A."/>
            <person name="Suzuki Y."/>
            <person name="Kagoshima H."/>
            <person name="Schijlen E."/>
            <person name="Tajeshwar N."/>
            <person name="Catarino B."/>
            <person name="Hetherington A.J."/>
            <person name="Saltykova A."/>
            <person name="Bonnot C."/>
            <person name="Breuninger H."/>
            <person name="Symeonidi A."/>
            <person name="Radhakrishnan G.V."/>
            <person name="Van Nieuwerburgh F."/>
            <person name="Deforce D."/>
            <person name="Chang C."/>
            <person name="Karol K.G."/>
            <person name="Hedrich R."/>
            <person name="Ulvskov P."/>
            <person name="Glockner G."/>
            <person name="Delwiche C.F."/>
            <person name="Petrasek J."/>
            <person name="Van de Peer Y."/>
            <person name="Friml J."/>
            <person name="Beilby M."/>
            <person name="Dolan L."/>
            <person name="Kohara Y."/>
            <person name="Sugano S."/>
            <person name="Fujiyama A."/>
            <person name="Delaux P.-M."/>
            <person name="Quint M."/>
            <person name="TheiBen G."/>
            <person name="Hagemann M."/>
            <person name="Harholt J."/>
            <person name="Dunand C."/>
            <person name="Zachgo S."/>
            <person name="Langdale J."/>
            <person name="Maumus F."/>
            <person name="Straeten D.V.D."/>
            <person name="Gould S.B."/>
            <person name="Rensing S.A."/>
        </authorList>
    </citation>
    <scope>NUCLEOTIDE SEQUENCE [LARGE SCALE GENOMIC DNA]</scope>
    <source>
        <strain evidence="3 4">S276</strain>
    </source>
</reference>
<feature type="domain" description="CHRD" evidence="2">
    <location>
        <begin position="423"/>
        <end position="542"/>
    </location>
</feature>
<evidence type="ECO:0000259" key="2">
    <source>
        <dbReference type="SMART" id="SM00754"/>
    </source>
</evidence>
<dbReference type="Gramene" id="GBG82888">
    <property type="protein sequence ID" value="GBG82888"/>
    <property type="gene ID" value="CBR_g36414"/>
</dbReference>
<feature type="signal peptide" evidence="1">
    <location>
        <begin position="1"/>
        <end position="33"/>
    </location>
</feature>
<dbReference type="Pfam" id="PF07452">
    <property type="entry name" value="CHRD"/>
    <property type="match status" value="1"/>
</dbReference>
<sequence length="542" mass="55330">MAVSSRFSGLSVTHHFLVLVVGLALLFASPVEGSRTGLGRKQLVAAEPSSWSPSPEKNMTMADVFAACKNYSGVCNTSDAIACIAAIDKYRVEVYQIADDFCDCSDQIGAQLFAMYSPNVTGAVTFIHNCKPTCIWGNTCPFVATLLSVMSSNSSNLTAVGLVQLHPETGEVSYVITPDVYGANVSQQAVTVSILKGLPGSTGGEVVVAFPAANGSFSSQWEGRAKLADFGVARAIAYAPLGYHLVLDGGKQTTTNSSGWNSTAPAAPASVVAPVVAPVVADGNFTLRGALSTSVTLYSSLAPAEANGTATASSAADSGFASLVIDTIRLSYRLARVKNGSLISAKIDPVAGGANSTATAAAPLANSSGIALFGGASAAVPAFSGALTPPLDSILSLLSAPQKHTMNVNTTEGVLAGPLGTRLALSATLDPMLEVPAVEENVGSLGSTLTLTLGESYAEFVFTAAEGLNELITVAHLHEGKAGESGPVVAILFVDFQGPSVAGVVPLSSDVIAAIAAEPSSYYVNIHTIDIPRGAGRGQLHY</sequence>
<protein>
    <recommendedName>
        <fullName evidence="2">CHRD domain-containing protein</fullName>
    </recommendedName>
</protein>
<dbReference type="InterPro" id="IPR010895">
    <property type="entry name" value="CHRD"/>
</dbReference>
<comment type="caution">
    <text evidence="3">The sequence shown here is derived from an EMBL/GenBank/DDBJ whole genome shotgun (WGS) entry which is preliminary data.</text>
</comment>
<dbReference type="Proteomes" id="UP000265515">
    <property type="component" value="Unassembled WGS sequence"/>
</dbReference>
<keyword evidence="4" id="KW-1185">Reference proteome</keyword>